<dbReference type="GO" id="GO:0008381">
    <property type="term" value="F:mechanosensitive monoatomic ion channel activity"/>
    <property type="evidence" value="ECO:0007669"/>
    <property type="project" value="InterPro"/>
</dbReference>
<dbReference type="RefSeq" id="WP_133941862.1">
    <property type="nucleotide sequence ID" value="NZ_CP038241.1"/>
</dbReference>
<dbReference type="InterPro" id="IPR006685">
    <property type="entry name" value="MscS_channel_2nd"/>
</dbReference>
<evidence type="ECO:0000259" key="6">
    <source>
        <dbReference type="Pfam" id="PF00924"/>
    </source>
</evidence>
<dbReference type="InterPro" id="IPR023408">
    <property type="entry name" value="MscS_beta-dom_sf"/>
</dbReference>
<accession>A0AAE6YJT1</accession>
<dbReference type="PANTHER" id="PTHR30414:SF0">
    <property type="entry name" value="MINICONDUCTANCE MECHANOSENSITIVE CHANNEL YBDG"/>
    <property type="match status" value="1"/>
</dbReference>
<feature type="transmembrane region" description="Helical" evidence="5">
    <location>
        <begin position="106"/>
        <end position="128"/>
    </location>
</feature>
<keyword evidence="4 5" id="KW-0472">Membrane</keyword>
<organism evidence="7 8">
    <name type="scientific">Allofrancisella inopinata</name>
    <dbReference type="NCBI Taxonomy" id="1085647"/>
    <lineage>
        <taxon>Bacteria</taxon>
        <taxon>Pseudomonadati</taxon>
        <taxon>Pseudomonadota</taxon>
        <taxon>Gammaproteobacteria</taxon>
        <taxon>Thiotrichales</taxon>
        <taxon>Francisellaceae</taxon>
        <taxon>Allofrancisella</taxon>
    </lineage>
</organism>
<keyword evidence="8" id="KW-1185">Reference proteome</keyword>
<evidence type="ECO:0000256" key="4">
    <source>
        <dbReference type="ARBA" id="ARBA00023136"/>
    </source>
</evidence>
<evidence type="ECO:0000313" key="8">
    <source>
        <dbReference type="Proteomes" id="UP000502004"/>
    </source>
</evidence>
<dbReference type="Pfam" id="PF00924">
    <property type="entry name" value="MS_channel_2nd"/>
    <property type="match status" value="1"/>
</dbReference>
<gene>
    <name evidence="7" type="ORF">E4K63_04140</name>
</gene>
<dbReference type="Proteomes" id="UP000502004">
    <property type="component" value="Chromosome"/>
</dbReference>
<comment type="subcellular location">
    <subcellularLocation>
        <location evidence="1">Membrane</location>
    </subcellularLocation>
</comment>
<dbReference type="PANTHER" id="PTHR30414">
    <property type="entry name" value="MINICONDUCTANCE MECHANOSENSITIVE CHANNEL YBDG"/>
    <property type="match status" value="1"/>
</dbReference>
<dbReference type="Gene3D" id="2.30.30.60">
    <property type="match status" value="1"/>
</dbReference>
<dbReference type="AlphaFoldDB" id="A0AAE6YJT1"/>
<dbReference type="EMBL" id="CP038241">
    <property type="protein sequence ID" value="QIV96817.1"/>
    <property type="molecule type" value="Genomic_DNA"/>
</dbReference>
<dbReference type="KEGG" id="aii:E4K63_04140"/>
<keyword evidence="3 5" id="KW-1133">Transmembrane helix</keyword>
<feature type="transmembrane region" description="Helical" evidence="5">
    <location>
        <begin position="148"/>
        <end position="165"/>
    </location>
</feature>
<keyword evidence="2 5" id="KW-0812">Transmembrane</keyword>
<name>A0AAE6YJT1_9GAMM</name>
<dbReference type="InterPro" id="IPR010920">
    <property type="entry name" value="LSM_dom_sf"/>
</dbReference>
<dbReference type="InterPro" id="IPR030192">
    <property type="entry name" value="YbdG"/>
</dbReference>
<evidence type="ECO:0000256" key="1">
    <source>
        <dbReference type="ARBA" id="ARBA00004370"/>
    </source>
</evidence>
<evidence type="ECO:0000256" key="3">
    <source>
        <dbReference type="ARBA" id="ARBA00022989"/>
    </source>
</evidence>
<dbReference type="GO" id="GO:0005886">
    <property type="term" value="C:plasma membrane"/>
    <property type="evidence" value="ECO:0007669"/>
    <property type="project" value="TreeGrafter"/>
</dbReference>
<evidence type="ECO:0000256" key="2">
    <source>
        <dbReference type="ARBA" id="ARBA00022692"/>
    </source>
</evidence>
<sequence length="397" mass="45424">METLIFFYTKLLGNNSIANVLSFATICVIVLFISWMLNLVLKKYIVTIVKAFFSKKDSNFGKSLIKYHVFRKLSHIGPAIFIYVAISLASFPDCPWTLNLVNAIELIAQIYMTLVIIWFFIAFTDAIFEYFQTLPYFARHSLRSYAQIIKIILFFIAFILVVSQLLNKSPIAFLTGLGALSAVLMLVFKDTILGFVTNIQVAALDMVRVDDWITVPAAGVDGNVIEVSVNTVKIRNFDKTISTIPTYALISNSVQNWRGMVETGGRRIKRSINIDIDTIKFCNDDLLGKLKQEELLKDYVAKNNNEKITNITLLRVYIENYLRKHPKIHQDLTFLIRELQPTESGLPIEIYIFTNDTNWVNYEKIQADIFDHVFASLSLFELRAFQAITGRITSKDY</sequence>
<dbReference type="SUPFAM" id="SSF50182">
    <property type="entry name" value="Sm-like ribonucleoproteins"/>
    <property type="match status" value="1"/>
</dbReference>
<feature type="domain" description="Mechanosensitive ion channel MscS" evidence="6">
    <location>
        <begin position="190"/>
        <end position="258"/>
    </location>
</feature>
<reference evidence="7 8" key="1">
    <citation type="submission" date="2019-03" db="EMBL/GenBank/DDBJ databases">
        <title>Complete Genome Sequence of Allofrancisella inopinata Strain SYSU YG23 Isolated from Water-Cooling Systems in China.</title>
        <authorList>
            <person name="Ohrman C."/>
            <person name="Uneklint I."/>
            <person name="Sjodin A."/>
        </authorList>
    </citation>
    <scope>NUCLEOTIDE SEQUENCE [LARGE SCALE GENOMIC DNA]</scope>
    <source>
        <strain evidence="7 8">SYSU YG23</strain>
    </source>
</reference>
<evidence type="ECO:0000256" key="5">
    <source>
        <dbReference type="SAM" id="Phobius"/>
    </source>
</evidence>
<feature type="transmembrane region" description="Helical" evidence="5">
    <location>
        <begin position="171"/>
        <end position="188"/>
    </location>
</feature>
<protein>
    <submittedName>
        <fullName evidence="7">Mechanosensitive ion channel</fullName>
    </submittedName>
</protein>
<feature type="transmembrane region" description="Helical" evidence="5">
    <location>
        <begin position="73"/>
        <end position="91"/>
    </location>
</feature>
<feature type="transmembrane region" description="Helical" evidence="5">
    <location>
        <begin position="20"/>
        <end position="41"/>
    </location>
</feature>
<dbReference type="GO" id="GO:0071470">
    <property type="term" value="P:cellular response to osmotic stress"/>
    <property type="evidence" value="ECO:0007669"/>
    <property type="project" value="InterPro"/>
</dbReference>
<proteinExistence type="predicted"/>
<evidence type="ECO:0000313" key="7">
    <source>
        <dbReference type="EMBL" id="QIV96817.1"/>
    </source>
</evidence>